<sequence>MIRHGSAVWNGTIKEGSGTVSTPSGVLNNTPYSFKLRFEDESGTNGTNPEELIAAAHAGCFSMALSGQLTRNGFTAESLATSAALTLEQKDGGFAITKVHLTLDAKVPGISPEQFQELAAAAKAGCPVSKVLNAEITLTATLA</sequence>
<gene>
    <name evidence="1" type="ORF">GEMMAAP_13680</name>
</gene>
<dbReference type="InterPro" id="IPR003718">
    <property type="entry name" value="OsmC/Ohr_fam"/>
</dbReference>
<evidence type="ECO:0000313" key="2">
    <source>
        <dbReference type="Proteomes" id="UP000076404"/>
    </source>
</evidence>
<dbReference type="RefSeq" id="WP_026848727.1">
    <property type="nucleotide sequence ID" value="NZ_CP011454.1"/>
</dbReference>
<reference evidence="1 2" key="1">
    <citation type="journal article" date="2014" name="Proc. Natl. Acad. Sci. U.S.A.">
        <title>Functional type 2 photosynthetic reaction centers found in the rare bacterial phylum Gemmatimonadetes.</title>
        <authorList>
            <person name="Zeng Y."/>
            <person name="Feng F."/>
            <person name="Medova H."/>
            <person name="Dean J."/>
            <person name="Koblizek M."/>
        </authorList>
    </citation>
    <scope>NUCLEOTIDE SEQUENCE [LARGE SCALE GENOMIC DNA]</scope>
    <source>
        <strain evidence="1 2">AP64</strain>
    </source>
</reference>
<dbReference type="SUPFAM" id="SSF82784">
    <property type="entry name" value="OsmC-like"/>
    <property type="match status" value="1"/>
</dbReference>
<dbReference type="EMBL" id="CP011454">
    <property type="protein sequence ID" value="AMW05574.1"/>
    <property type="molecule type" value="Genomic_DNA"/>
</dbReference>
<evidence type="ECO:0000313" key="1">
    <source>
        <dbReference type="EMBL" id="AMW05574.1"/>
    </source>
</evidence>
<dbReference type="OrthoDB" id="9807532at2"/>
<dbReference type="PANTHER" id="PTHR42830">
    <property type="entry name" value="OSMOTICALLY INDUCIBLE FAMILY PROTEIN"/>
    <property type="match status" value="1"/>
</dbReference>
<dbReference type="GO" id="GO:0006979">
    <property type="term" value="P:response to oxidative stress"/>
    <property type="evidence" value="ECO:0007669"/>
    <property type="project" value="InterPro"/>
</dbReference>
<dbReference type="InterPro" id="IPR019904">
    <property type="entry name" value="Peroxiredoxin_OsmC"/>
</dbReference>
<reference evidence="1 2" key="2">
    <citation type="journal article" date="2016" name="Environ. Microbiol. Rep.">
        <title>Metagenomic evidence for the presence of phototrophic Gemmatimonadetes bacteria in diverse environments.</title>
        <authorList>
            <person name="Zeng Y."/>
            <person name="Baumbach J."/>
            <person name="Barbosa E.G."/>
            <person name="Azevedo V."/>
            <person name="Zhang C."/>
            <person name="Koblizek M."/>
        </authorList>
    </citation>
    <scope>NUCLEOTIDE SEQUENCE [LARGE SCALE GENOMIC DNA]</scope>
    <source>
        <strain evidence="1 2">AP64</strain>
    </source>
</reference>
<dbReference type="KEGG" id="gph:GEMMAAP_13680"/>
<accession>A0A143BMA3</accession>
<evidence type="ECO:0008006" key="3">
    <source>
        <dbReference type="Google" id="ProtNLM"/>
    </source>
</evidence>
<dbReference type="Gene3D" id="3.30.300.20">
    <property type="match status" value="1"/>
</dbReference>
<dbReference type="NCBIfam" id="TIGR03562">
    <property type="entry name" value="osmo_induc_OsmC"/>
    <property type="match status" value="1"/>
</dbReference>
<dbReference type="STRING" id="1379270.GEMMAAP_13680"/>
<dbReference type="PANTHER" id="PTHR42830:SF1">
    <property type="entry name" value="OSMOTICALLY INDUCIBLE FAMILY PROTEIN"/>
    <property type="match status" value="1"/>
</dbReference>
<dbReference type="AlphaFoldDB" id="A0A143BMA3"/>
<protein>
    <recommendedName>
        <fullName evidence="3">Peroxiredoxin OsmC</fullName>
    </recommendedName>
</protein>
<dbReference type="InterPro" id="IPR036102">
    <property type="entry name" value="OsmC/Ohrsf"/>
</dbReference>
<name>A0A143BMA3_9BACT</name>
<proteinExistence type="predicted"/>
<dbReference type="InterPro" id="IPR015946">
    <property type="entry name" value="KH_dom-like_a/b"/>
</dbReference>
<dbReference type="Proteomes" id="UP000076404">
    <property type="component" value="Chromosome"/>
</dbReference>
<organism evidence="1 2">
    <name type="scientific">Gemmatimonas phototrophica</name>
    <dbReference type="NCBI Taxonomy" id="1379270"/>
    <lineage>
        <taxon>Bacteria</taxon>
        <taxon>Pseudomonadati</taxon>
        <taxon>Gemmatimonadota</taxon>
        <taxon>Gemmatimonadia</taxon>
        <taxon>Gemmatimonadales</taxon>
        <taxon>Gemmatimonadaceae</taxon>
        <taxon>Gemmatimonas</taxon>
    </lineage>
</organism>
<dbReference type="eggNOG" id="COG1764">
    <property type="taxonomic scope" value="Bacteria"/>
</dbReference>
<dbReference type="InterPro" id="IPR052707">
    <property type="entry name" value="OsmC_Ohr_Peroxiredoxin"/>
</dbReference>
<dbReference type="GO" id="GO:0004601">
    <property type="term" value="F:peroxidase activity"/>
    <property type="evidence" value="ECO:0007669"/>
    <property type="project" value="InterPro"/>
</dbReference>
<dbReference type="Pfam" id="PF02566">
    <property type="entry name" value="OsmC"/>
    <property type="match status" value="1"/>
</dbReference>
<keyword evidence="2" id="KW-1185">Reference proteome</keyword>